<evidence type="ECO:0000256" key="8">
    <source>
        <dbReference type="ARBA" id="ARBA00023242"/>
    </source>
</evidence>
<keyword evidence="7" id="KW-0804">Transcription</keyword>
<feature type="transmembrane region" description="Helical" evidence="10">
    <location>
        <begin position="550"/>
        <end position="570"/>
    </location>
</feature>
<keyword evidence="10" id="KW-0472">Membrane</keyword>
<evidence type="ECO:0000256" key="5">
    <source>
        <dbReference type="ARBA" id="ARBA00023125"/>
    </source>
</evidence>
<dbReference type="InterPro" id="IPR005600">
    <property type="entry name" value="Gal4_dimer_dom"/>
</dbReference>
<accession>A0A8H7T7E2</accession>
<proteinExistence type="predicted"/>
<feature type="domain" description="Zn(2)-C6 fungal-type" evidence="11">
    <location>
        <begin position="10"/>
        <end position="40"/>
    </location>
</feature>
<evidence type="ECO:0000313" key="12">
    <source>
        <dbReference type="EMBL" id="KAG4413661.1"/>
    </source>
</evidence>
<keyword evidence="8" id="KW-0539">Nucleus</keyword>
<evidence type="ECO:0000313" key="13">
    <source>
        <dbReference type="Proteomes" id="UP000664132"/>
    </source>
</evidence>
<comment type="caution">
    <text evidence="12">The sequence shown here is derived from an EMBL/GenBank/DDBJ whole genome shotgun (WGS) entry which is preliminary data.</text>
</comment>
<reference evidence="12" key="1">
    <citation type="submission" date="2021-02" db="EMBL/GenBank/DDBJ databases">
        <title>Genome sequence Cadophora malorum strain M34.</title>
        <authorList>
            <person name="Stefanovic E."/>
            <person name="Vu D."/>
            <person name="Scully C."/>
            <person name="Dijksterhuis J."/>
            <person name="Roader J."/>
            <person name="Houbraken J."/>
        </authorList>
    </citation>
    <scope>NUCLEOTIDE SEQUENCE</scope>
    <source>
        <strain evidence="12">M34</strain>
    </source>
</reference>
<dbReference type="Gene3D" id="4.10.240.10">
    <property type="entry name" value="Zn(2)-C6 fungal-type DNA-binding domain"/>
    <property type="match status" value="1"/>
</dbReference>
<dbReference type="PROSITE" id="PS50048">
    <property type="entry name" value="ZN2_CY6_FUNGAL_2"/>
    <property type="match status" value="1"/>
</dbReference>
<keyword evidence="2" id="KW-0479">Metal-binding</keyword>
<dbReference type="GO" id="GO:0000981">
    <property type="term" value="F:DNA-binding transcription factor activity, RNA polymerase II-specific"/>
    <property type="evidence" value="ECO:0007669"/>
    <property type="project" value="InterPro"/>
</dbReference>
<dbReference type="PANTHER" id="PTHR47424">
    <property type="entry name" value="REGULATORY PROTEIN GAL4"/>
    <property type="match status" value="1"/>
</dbReference>
<dbReference type="GO" id="GO:0008270">
    <property type="term" value="F:zinc ion binding"/>
    <property type="evidence" value="ECO:0007669"/>
    <property type="project" value="InterPro"/>
</dbReference>
<evidence type="ECO:0000256" key="6">
    <source>
        <dbReference type="ARBA" id="ARBA00023159"/>
    </source>
</evidence>
<dbReference type="CDD" id="cd14654">
    <property type="entry name" value="ZIP_Gal4"/>
    <property type="match status" value="1"/>
</dbReference>
<dbReference type="Pfam" id="PF00172">
    <property type="entry name" value="Zn_clus"/>
    <property type="match status" value="1"/>
</dbReference>
<dbReference type="GO" id="GO:0005634">
    <property type="term" value="C:nucleus"/>
    <property type="evidence" value="ECO:0007669"/>
    <property type="project" value="UniProtKB-SubCell"/>
</dbReference>
<dbReference type="CDD" id="cd12148">
    <property type="entry name" value="fungal_TF_MHR"/>
    <property type="match status" value="1"/>
</dbReference>
<dbReference type="CDD" id="cd00067">
    <property type="entry name" value="GAL4"/>
    <property type="match status" value="1"/>
</dbReference>
<keyword evidence="9" id="KW-0119">Carbohydrate metabolism</keyword>
<dbReference type="PANTHER" id="PTHR47424:SF2">
    <property type="entry name" value="TRANSCRIPTION FACTOR DOMAIN-CONTAINING PROTEIN-RELATED"/>
    <property type="match status" value="1"/>
</dbReference>
<dbReference type="SMART" id="SM00906">
    <property type="entry name" value="Fungal_trans"/>
    <property type="match status" value="1"/>
</dbReference>
<evidence type="ECO:0000256" key="1">
    <source>
        <dbReference type="ARBA" id="ARBA00004123"/>
    </source>
</evidence>
<gene>
    <name evidence="12" type="ORF">IFR04_013201</name>
</gene>
<evidence type="ECO:0000256" key="4">
    <source>
        <dbReference type="ARBA" id="ARBA00023015"/>
    </source>
</evidence>
<evidence type="ECO:0000256" key="9">
    <source>
        <dbReference type="ARBA" id="ARBA00023277"/>
    </source>
</evidence>
<sequence length="659" mass="73450">MAREEAPKFACDECRIKKFKCTKELPSCAVCVRQGKQCIYSPRVERTPLTRSNLTAAEDRISRLEAAFAELHPDVDLDELLNTNSDKPLGRACRQDAEPVRSEVSDIKTRDFVRESASPGAEEALPQQADGFDWAEETTLSGLSDGMAALSIKPEGTGYLGATSSVMPLRALLIGTAEMDFSRNPPLGGPFNTGGFEAPYLAPPLSGFSQQSFIDAYFLYYHSSYPFIHEATFRAQYSGVLPRPKGKTWPILLNSVLAIGSWCVGDDDSTIDRTYYQEVNSLWQDDASVFEAGNLALVQALLLLSNYTQKTNKPNTGWNYLGLAVRMALSLGLHKEFPDWNISPLQREMRRRAWWGLYIFDSGASITFGRPILLPEASIMDTNHVLNIHEEDLTTTTTSLPQEITTPTVYSGLKAQSALHLTTNVLYHRLISTPGPTPSELLSLQAPLDAWQNSVPAYFQIHSPEIQANDAFILARYRLSWRTWNLRIILFRPTVLRWAASLWAGGPQNDPAANGPDEKCRMLCLESARDTISSISEYMGGNLTSRLGSWYMLYFLFQAGLIPIIFLITMPTSPSAPSWLEDLRITKNLLSFVAVSNRLAERCLEIIDRMCAPLLNASEPEAMLQDPNLFSDVQSMFVGEQGDGSEFMDWTNFGLQWGV</sequence>
<keyword evidence="5" id="KW-0238">DNA-binding</keyword>
<organism evidence="12 13">
    <name type="scientific">Cadophora malorum</name>
    <dbReference type="NCBI Taxonomy" id="108018"/>
    <lineage>
        <taxon>Eukaryota</taxon>
        <taxon>Fungi</taxon>
        <taxon>Dikarya</taxon>
        <taxon>Ascomycota</taxon>
        <taxon>Pezizomycotina</taxon>
        <taxon>Leotiomycetes</taxon>
        <taxon>Helotiales</taxon>
        <taxon>Ploettnerulaceae</taxon>
        <taxon>Cadophora</taxon>
    </lineage>
</organism>
<dbReference type="SMART" id="SM00066">
    <property type="entry name" value="GAL4"/>
    <property type="match status" value="1"/>
</dbReference>
<evidence type="ECO:0000256" key="7">
    <source>
        <dbReference type="ARBA" id="ARBA00023163"/>
    </source>
</evidence>
<dbReference type="OrthoDB" id="2283488at2759"/>
<dbReference type="InterPro" id="IPR001138">
    <property type="entry name" value="Zn2Cys6_DnaBD"/>
</dbReference>
<evidence type="ECO:0000259" key="11">
    <source>
        <dbReference type="PROSITE" id="PS50048"/>
    </source>
</evidence>
<protein>
    <recommendedName>
        <fullName evidence="11">Zn(2)-C6 fungal-type domain-containing protein</fullName>
    </recommendedName>
</protein>
<keyword evidence="10" id="KW-0812">Transmembrane</keyword>
<keyword evidence="10" id="KW-1133">Transmembrane helix</keyword>
<evidence type="ECO:0000256" key="10">
    <source>
        <dbReference type="SAM" id="Phobius"/>
    </source>
</evidence>
<keyword evidence="6" id="KW-0010">Activator</keyword>
<name>A0A8H7T7E2_9HELO</name>
<dbReference type="Pfam" id="PF03902">
    <property type="entry name" value="Gal4_dimer"/>
    <property type="match status" value="1"/>
</dbReference>
<evidence type="ECO:0000256" key="3">
    <source>
        <dbReference type="ARBA" id="ARBA00022833"/>
    </source>
</evidence>
<dbReference type="GO" id="GO:0006351">
    <property type="term" value="P:DNA-templated transcription"/>
    <property type="evidence" value="ECO:0007669"/>
    <property type="project" value="InterPro"/>
</dbReference>
<comment type="subcellular location">
    <subcellularLocation>
        <location evidence="1">Nucleus</location>
    </subcellularLocation>
</comment>
<dbReference type="AlphaFoldDB" id="A0A8H7T7E2"/>
<keyword evidence="4" id="KW-0805">Transcription regulation</keyword>
<dbReference type="FunFam" id="4.10.240.10:FF:000009">
    <property type="entry name" value="C6 transcription factor (Gal4)"/>
    <property type="match status" value="1"/>
</dbReference>
<keyword evidence="3" id="KW-0862">Zinc</keyword>
<dbReference type="GO" id="GO:0000978">
    <property type="term" value="F:RNA polymerase II cis-regulatory region sequence-specific DNA binding"/>
    <property type="evidence" value="ECO:0007669"/>
    <property type="project" value="TreeGrafter"/>
</dbReference>
<dbReference type="InterPro" id="IPR051127">
    <property type="entry name" value="Fungal_SecMet_Regulators"/>
</dbReference>
<dbReference type="PROSITE" id="PS00463">
    <property type="entry name" value="ZN2_CY6_FUNGAL_1"/>
    <property type="match status" value="1"/>
</dbReference>
<keyword evidence="13" id="KW-1185">Reference proteome</keyword>
<dbReference type="InterPro" id="IPR007219">
    <property type="entry name" value="XnlR_reg_dom"/>
</dbReference>
<dbReference type="Gene3D" id="1.20.5.170">
    <property type="match status" value="1"/>
</dbReference>
<evidence type="ECO:0000256" key="2">
    <source>
        <dbReference type="ARBA" id="ARBA00022723"/>
    </source>
</evidence>
<dbReference type="Proteomes" id="UP000664132">
    <property type="component" value="Unassembled WGS sequence"/>
</dbReference>
<dbReference type="GO" id="GO:0000435">
    <property type="term" value="P:positive regulation of transcription from RNA polymerase II promoter by galactose"/>
    <property type="evidence" value="ECO:0007669"/>
    <property type="project" value="TreeGrafter"/>
</dbReference>
<dbReference type="EMBL" id="JAFJYH010000302">
    <property type="protein sequence ID" value="KAG4413661.1"/>
    <property type="molecule type" value="Genomic_DNA"/>
</dbReference>
<dbReference type="Pfam" id="PF04082">
    <property type="entry name" value="Fungal_trans"/>
    <property type="match status" value="1"/>
</dbReference>
<dbReference type="SUPFAM" id="SSF57701">
    <property type="entry name" value="Zn2/Cys6 DNA-binding domain"/>
    <property type="match status" value="1"/>
</dbReference>
<dbReference type="InterPro" id="IPR036864">
    <property type="entry name" value="Zn2-C6_fun-type_DNA-bd_sf"/>
</dbReference>